<dbReference type="EMBL" id="CM042014">
    <property type="protein sequence ID" value="KAI3721822.1"/>
    <property type="molecule type" value="Genomic_DNA"/>
</dbReference>
<proteinExistence type="predicted"/>
<organism evidence="1 2">
    <name type="scientific">Cichorium intybus</name>
    <name type="common">Chicory</name>
    <dbReference type="NCBI Taxonomy" id="13427"/>
    <lineage>
        <taxon>Eukaryota</taxon>
        <taxon>Viridiplantae</taxon>
        <taxon>Streptophyta</taxon>
        <taxon>Embryophyta</taxon>
        <taxon>Tracheophyta</taxon>
        <taxon>Spermatophyta</taxon>
        <taxon>Magnoliopsida</taxon>
        <taxon>eudicotyledons</taxon>
        <taxon>Gunneridae</taxon>
        <taxon>Pentapetalae</taxon>
        <taxon>asterids</taxon>
        <taxon>campanulids</taxon>
        <taxon>Asterales</taxon>
        <taxon>Asteraceae</taxon>
        <taxon>Cichorioideae</taxon>
        <taxon>Cichorieae</taxon>
        <taxon>Cichoriinae</taxon>
        <taxon>Cichorium</taxon>
    </lineage>
</organism>
<reference evidence="2" key="1">
    <citation type="journal article" date="2022" name="Mol. Ecol. Resour.">
        <title>The genomes of chicory, endive, great burdock and yacon provide insights into Asteraceae palaeo-polyploidization history and plant inulin production.</title>
        <authorList>
            <person name="Fan W."/>
            <person name="Wang S."/>
            <person name="Wang H."/>
            <person name="Wang A."/>
            <person name="Jiang F."/>
            <person name="Liu H."/>
            <person name="Zhao H."/>
            <person name="Xu D."/>
            <person name="Zhang Y."/>
        </authorList>
    </citation>
    <scope>NUCLEOTIDE SEQUENCE [LARGE SCALE GENOMIC DNA]</scope>
    <source>
        <strain evidence="2">cv. Punajuju</strain>
    </source>
</reference>
<evidence type="ECO:0000313" key="2">
    <source>
        <dbReference type="Proteomes" id="UP001055811"/>
    </source>
</evidence>
<comment type="caution">
    <text evidence="1">The sequence shown here is derived from an EMBL/GenBank/DDBJ whole genome shotgun (WGS) entry which is preliminary data.</text>
</comment>
<dbReference type="Proteomes" id="UP001055811">
    <property type="component" value="Linkage Group LG06"/>
</dbReference>
<reference evidence="1 2" key="2">
    <citation type="journal article" date="2022" name="Mol. Ecol. Resour.">
        <title>The genomes of chicory, endive, great burdock and yacon provide insights into Asteraceae paleo-polyploidization history and plant inulin production.</title>
        <authorList>
            <person name="Fan W."/>
            <person name="Wang S."/>
            <person name="Wang H."/>
            <person name="Wang A."/>
            <person name="Jiang F."/>
            <person name="Liu H."/>
            <person name="Zhao H."/>
            <person name="Xu D."/>
            <person name="Zhang Y."/>
        </authorList>
    </citation>
    <scope>NUCLEOTIDE SEQUENCE [LARGE SCALE GENOMIC DNA]</scope>
    <source>
        <strain evidence="2">cv. Punajuju</strain>
        <tissue evidence="1">Leaves</tissue>
    </source>
</reference>
<sequence length="74" mass="8400">MSCRSSHLLLDFFRHHLFITHRLLGTAPCSNSGSNRSDWYVFLPEPIFALHSRSRAAALSFTDDDDMLDVSIGF</sequence>
<protein>
    <submittedName>
        <fullName evidence="1">Uncharacterized protein</fullName>
    </submittedName>
</protein>
<gene>
    <name evidence="1" type="ORF">L2E82_32841</name>
</gene>
<name>A0ACB9BH45_CICIN</name>
<evidence type="ECO:0000313" key="1">
    <source>
        <dbReference type="EMBL" id="KAI3721822.1"/>
    </source>
</evidence>
<accession>A0ACB9BH45</accession>
<keyword evidence="2" id="KW-1185">Reference proteome</keyword>